<dbReference type="EMBL" id="JBGNYA010000001">
    <property type="protein sequence ID" value="MFA1612252.1"/>
    <property type="molecule type" value="Genomic_DNA"/>
</dbReference>
<name>A0ABD5MG41_9EURY</name>
<keyword evidence="2" id="KW-1185">Reference proteome</keyword>
<dbReference type="Pfam" id="PF10096">
    <property type="entry name" value="DUF2334"/>
    <property type="match status" value="1"/>
</dbReference>
<dbReference type="InterPro" id="IPR011330">
    <property type="entry name" value="Glyco_hydro/deAcase_b/a-brl"/>
</dbReference>
<accession>A0ABD5MG41</accession>
<dbReference type="Proteomes" id="UP001570511">
    <property type="component" value="Unassembled WGS sequence"/>
</dbReference>
<dbReference type="InterPro" id="IPR018763">
    <property type="entry name" value="DUF2334"/>
</dbReference>
<reference evidence="1 2" key="1">
    <citation type="submission" date="2024-08" db="EMBL/GenBank/DDBJ databases">
        <title>Halobellus sp. MBLA0158 whole genome sequence.</title>
        <authorList>
            <person name="Hwang C.Y."/>
            <person name="Cho E.-S."/>
            <person name="Seo M.-J."/>
        </authorList>
    </citation>
    <scope>NUCLEOTIDE SEQUENCE [LARGE SCALE GENOMIC DNA]</scope>
    <source>
        <strain evidence="1 2">MBLA0158</strain>
    </source>
</reference>
<dbReference type="RefSeq" id="WP_372391044.1">
    <property type="nucleotide sequence ID" value="NZ_JBGNYA010000001.1"/>
</dbReference>
<evidence type="ECO:0000313" key="2">
    <source>
        <dbReference type="Proteomes" id="UP001570511"/>
    </source>
</evidence>
<proteinExistence type="predicted"/>
<sequence length="288" mass="33471">MTFDFAIRDDDPNYFTDPNELKRAYAALPDSIPISFAVVPFHGCTKTPAIPEDRWEGDKEFPIDANEELIAYLREELESGSASVMLHGYNHVKYADGPEFVAGDNLYNRIQKGREYLENVFNIDIEIFVPPNNSFSRAGLKAVKDESLRTFYYPTPLNRPKTPEVLTTFGQDLVFKYRHRSGGLFEFVSAADSFWRQENRSVFMPVQPWTYTLQGEPELTCVSMTRTDSIKRIKRQMEIADYYDAKFCLAIHYHAFRSATFRSSFYELINYARSELDPRFVRAEELFE</sequence>
<dbReference type="Gene3D" id="3.20.20.370">
    <property type="entry name" value="Glycoside hydrolase/deacetylase"/>
    <property type="match status" value="1"/>
</dbReference>
<protein>
    <submittedName>
        <fullName evidence="1">DUF2334 domain-containing protein</fullName>
    </submittedName>
</protein>
<organism evidence="1 2">
    <name type="scientific">Halobellus rubicundus</name>
    <dbReference type="NCBI Taxonomy" id="2996466"/>
    <lineage>
        <taxon>Archaea</taxon>
        <taxon>Methanobacteriati</taxon>
        <taxon>Methanobacteriota</taxon>
        <taxon>Stenosarchaea group</taxon>
        <taxon>Halobacteria</taxon>
        <taxon>Halobacteriales</taxon>
        <taxon>Haloferacaceae</taxon>
        <taxon>Halobellus</taxon>
    </lineage>
</organism>
<dbReference type="SUPFAM" id="SSF88713">
    <property type="entry name" value="Glycoside hydrolase/deacetylase"/>
    <property type="match status" value="1"/>
</dbReference>
<dbReference type="AlphaFoldDB" id="A0ABD5MG41"/>
<evidence type="ECO:0000313" key="1">
    <source>
        <dbReference type="EMBL" id="MFA1612252.1"/>
    </source>
</evidence>
<gene>
    <name evidence="1" type="ORF">OS889_14740</name>
</gene>
<comment type="caution">
    <text evidence="1">The sequence shown here is derived from an EMBL/GenBank/DDBJ whole genome shotgun (WGS) entry which is preliminary data.</text>
</comment>